<evidence type="ECO:0000313" key="2">
    <source>
        <dbReference type="EMBL" id="CAB9506647.1"/>
    </source>
</evidence>
<dbReference type="EMBL" id="CAICTM010000273">
    <property type="protein sequence ID" value="CAB9506647.1"/>
    <property type="molecule type" value="Genomic_DNA"/>
</dbReference>
<feature type="chain" id="PRO_5040299596" evidence="1">
    <location>
        <begin position="23"/>
        <end position="229"/>
    </location>
</feature>
<feature type="signal peptide" evidence="1">
    <location>
        <begin position="1"/>
        <end position="22"/>
    </location>
</feature>
<accession>A0A9N8DQ29</accession>
<comment type="caution">
    <text evidence="2">The sequence shown here is derived from an EMBL/GenBank/DDBJ whole genome shotgun (WGS) entry which is preliminary data.</text>
</comment>
<name>A0A9N8DQ29_9STRA</name>
<protein>
    <submittedName>
        <fullName evidence="2">Uncharacterized protein</fullName>
    </submittedName>
</protein>
<organism evidence="2 3">
    <name type="scientific">Seminavis robusta</name>
    <dbReference type="NCBI Taxonomy" id="568900"/>
    <lineage>
        <taxon>Eukaryota</taxon>
        <taxon>Sar</taxon>
        <taxon>Stramenopiles</taxon>
        <taxon>Ochrophyta</taxon>
        <taxon>Bacillariophyta</taxon>
        <taxon>Bacillariophyceae</taxon>
        <taxon>Bacillariophycidae</taxon>
        <taxon>Naviculales</taxon>
        <taxon>Naviculaceae</taxon>
        <taxon>Seminavis</taxon>
    </lineage>
</organism>
<proteinExistence type="predicted"/>
<evidence type="ECO:0000256" key="1">
    <source>
        <dbReference type="SAM" id="SignalP"/>
    </source>
</evidence>
<gene>
    <name evidence="2" type="ORF">SEMRO_274_G105350.1</name>
</gene>
<dbReference type="OrthoDB" id="436718at2759"/>
<dbReference type="AlphaFoldDB" id="A0A9N8DQ29"/>
<keyword evidence="1" id="KW-0732">Signal</keyword>
<evidence type="ECO:0000313" key="3">
    <source>
        <dbReference type="Proteomes" id="UP001153069"/>
    </source>
</evidence>
<sequence length="229" mass="24906">MRLSLAISTGIATLLCTHVITAFAPQLTTGTNTRASSASKMSAQSEQCTRRQSLEQAGLIAVGSFFANASPAAAKQSSQEAALEVDKQKLVAGYNRLNYLLDNWEKETTNCKTKTQYSSASNPCERTPLRVQIYLGYTSTEDPLFRADKTMRRLEVLVPAGSEVEYLDAMEKYNEKAEEGSGNAYTSSWGEANPGGGKDRIEYFVERAKSNVVDARDALGVVVKILGLV</sequence>
<dbReference type="Proteomes" id="UP001153069">
    <property type="component" value="Unassembled WGS sequence"/>
</dbReference>
<keyword evidence="3" id="KW-1185">Reference proteome</keyword>
<reference evidence="2" key="1">
    <citation type="submission" date="2020-06" db="EMBL/GenBank/DDBJ databases">
        <authorList>
            <consortium name="Plant Systems Biology data submission"/>
        </authorList>
    </citation>
    <scope>NUCLEOTIDE SEQUENCE</scope>
    <source>
        <strain evidence="2">D6</strain>
    </source>
</reference>